<dbReference type="Pfam" id="PF01183">
    <property type="entry name" value="Glyco_hydro_25"/>
    <property type="match status" value="1"/>
</dbReference>
<keyword evidence="3" id="KW-0326">Glycosidase</keyword>
<evidence type="ECO:0000313" key="7">
    <source>
        <dbReference type="EMBL" id="MFC7183149.1"/>
    </source>
</evidence>
<reference evidence="8" key="1">
    <citation type="journal article" date="2019" name="Int. J. Syst. Evol. Microbiol.">
        <title>The Global Catalogue of Microorganisms (GCM) 10K type strain sequencing project: providing services to taxonomists for standard genome sequencing and annotation.</title>
        <authorList>
            <consortium name="The Broad Institute Genomics Platform"/>
            <consortium name="The Broad Institute Genome Sequencing Center for Infectious Disease"/>
            <person name="Wu L."/>
            <person name="Ma J."/>
        </authorList>
    </citation>
    <scope>NUCLEOTIDE SEQUENCE [LARGE SCALE GENOMIC DNA]</scope>
    <source>
        <strain evidence="8">CGMCC 1.12859</strain>
    </source>
</reference>
<evidence type="ECO:0000256" key="1">
    <source>
        <dbReference type="ARBA" id="ARBA00010646"/>
    </source>
</evidence>
<dbReference type="PROSITE" id="PS51904">
    <property type="entry name" value="GLYCOSYL_HYDROL_F25_2"/>
    <property type="match status" value="1"/>
</dbReference>
<name>A0ABW2G4B0_9ACTN</name>
<accession>A0ABW2G4B0</accession>
<dbReference type="InterPro" id="IPR036366">
    <property type="entry name" value="PGBDSf"/>
</dbReference>
<evidence type="ECO:0000256" key="2">
    <source>
        <dbReference type="ARBA" id="ARBA00022801"/>
    </source>
</evidence>
<evidence type="ECO:0000256" key="5">
    <source>
        <dbReference type="SAM" id="SignalP"/>
    </source>
</evidence>
<dbReference type="InterPro" id="IPR018077">
    <property type="entry name" value="Glyco_hydro_fam25_subgr"/>
</dbReference>
<gene>
    <name evidence="7" type="ORF">ACFQMG_26740</name>
</gene>
<comment type="caution">
    <text evidence="7">The sequence shown here is derived from an EMBL/GenBank/DDBJ whole genome shotgun (WGS) entry which is preliminary data.</text>
</comment>
<evidence type="ECO:0000259" key="6">
    <source>
        <dbReference type="Pfam" id="PF01471"/>
    </source>
</evidence>
<sequence>MPRSAPSFLNNRAATLIAAVLLPLTITALGAPAHAAPLTATGTAVQTASGPITHPDADHLGSTLPGRSSAAGTNARPLPGRTTHTTGAQLTAQLKASALPAGAKPLGVDVAAYEPNIDWTATAAAGASFAYVKATEGTTYTSSTFSSQYNGSASAGFVRGAYHFALPDRSSGKTQADFFVDHGGTWAADGRTLPPLLDIEYNPYGATCFGLSTTTMVSWVLDFGNEIKARTGRYPSLYTTTDWWRTCTGNSSAASAYPLFVANYTGTAAPMPNGWTGQSIWQYADAGVFAGDQDVFNGTTADLKALAANTAAATPPAPAAPVWPQTQQGDIGTRVSILQHLLNAHGASLTVDGQFGSGTRSAVVSYQSSAGLGADGIVGSATWQSLASTVMQGSSGSVVKATQVGLNAHGATLTVDGQYGTGTRDAALTYQIAQGLPADGAVLKPTWLALVSS</sequence>
<dbReference type="InterPro" id="IPR002053">
    <property type="entry name" value="Glyco_hydro_25"/>
</dbReference>
<dbReference type="Proteomes" id="UP001596435">
    <property type="component" value="Unassembled WGS sequence"/>
</dbReference>
<dbReference type="RefSeq" id="WP_345703874.1">
    <property type="nucleotide sequence ID" value="NZ_BAABKV010000001.1"/>
</dbReference>
<dbReference type="InterPro" id="IPR036365">
    <property type="entry name" value="PGBD-like_sf"/>
</dbReference>
<dbReference type="SMART" id="SM00641">
    <property type="entry name" value="Glyco_25"/>
    <property type="match status" value="1"/>
</dbReference>
<keyword evidence="8" id="KW-1185">Reference proteome</keyword>
<dbReference type="SUPFAM" id="SSF51445">
    <property type="entry name" value="(Trans)glycosidases"/>
    <property type="match status" value="1"/>
</dbReference>
<evidence type="ECO:0000256" key="3">
    <source>
        <dbReference type="ARBA" id="ARBA00023295"/>
    </source>
</evidence>
<comment type="similarity">
    <text evidence="1">Belongs to the glycosyl hydrolase 25 family.</text>
</comment>
<dbReference type="Gene3D" id="1.10.101.10">
    <property type="entry name" value="PGBD-like superfamily/PGBD"/>
    <property type="match status" value="2"/>
</dbReference>
<dbReference type="EMBL" id="JBHTAJ010000061">
    <property type="protein sequence ID" value="MFC7183149.1"/>
    <property type="molecule type" value="Genomic_DNA"/>
</dbReference>
<keyword evidence="5" id="KW-0732">Signal</keyword>
<organism evidence="7 8">
    <name type="scientific">Kitasatospora paranensis</name>
    <dbReference type="NCBI Taxonomy" id="258053"/>
    <lineage>
        <taxon>Bacteria</taxon>
        <taxon>Bacillati</taxon>
        <taxon>Actinomycetota</taxon>
        <taxon>Actinomycetes</taxon>
        <taxon>Kitasatosporales</taxon>
        <taxon>Streptomycetaceae</taxon>
        <taxon>Kitasatospora</taxon>
    </lineage>
</organism>
<dbReference type="InterPro" id="IPR002477">
    <property type="entry name" value="Peptidoglycan-bd-like"/>
</dbReference>
<evidence type="ECO:0000313" key="8">
    <source>
        <dbReference type="Proteomes" id="UP001596435"/>
    </source>
</evidence>
<feature type="region of interest" description="Disordered" evidence="4">
    <location>
        <begin position="46"/>
        <end position="84"/>
    </location>
</feature>
<keyword evidence="2" id="KW-0378">Hydrolase</keyword>
<dbReference type="Gene3D" id="3.20.20.80">
    <property type="entry name" value="Glycosidases"/>
    <property type="match status" value="1"/>
</dbReference>
<dbReference type="InterPro" id="IPR017853">
    <property type="entry name" value="GH"/>
</dbReference>
<feature type="signal peptide" evidence="5">
    <location>
        <begin position="1"/>
        <end position="35"/>
    </location>
</feature>
<dbReference type="PANTHER" id="PTHR34135:SF2">
    <property type="entry name" value="LYSOZYME"/>
    <property type="match status" value="1"/>
</dbReference>
<feature type="domain" description="Peptidoglycan binding-like" evidence="6">
    <location>
        <begin position="332"/>
        <end position="386"/>
    </location>
</feature>
<evidence type="ECO:0000256" key="4">
    <source>
        <dbReference type="SAM" id="MobiDB-lite"/>
    </source>
</evidence>
<dbReference type="SUPFAM" id="SSF47090">
    <property type="entry name" value="PGBD-like"/>
    <property type="match status" value="2"/>
</dbReference>
<feature type="chain" id="PRO_5047343717" evidence="5">
    <location>
        <begin position="36"/>
        <end position="453"/>
    </location>
</feature>
<protein>
    <submittedName>
        <fullName evidence="7">GH25 family lysozyme</fullName>
    </submittedName>
</protein>
<dbReference type="PANTHER" id="PTHR34135">
    <property type="entry name" value="LYSOZYME"/>
    <property type="match status" value="1"/>
</dbReference>
<dbReference type="Pfam" id="PF01471">
    <property type="entry name" value="PG_binding_1"/>
    <property type="match status" value="2"/>
</dbReference>
<proteinExistence type="inferred from homology"/>
<feature type="domain" description="Peptidoglycan binding-like" evidence="6">
    <location>
        <begin position="396"/>
        <end position="447"/>
    </location>
</feature>